<name>A0A940DLY6_9BACT</name>
<comment type="caution">
    <text evidence="2">The sequence shown here is derived from an EMBL/GenBank/DDBJ whole genome shotgun (WGS) entry which is preliminary data.</text>
</comment>
<evidence type="ECO:0000313" key="2">
    <source>
        <dbReference type="EMBL" id="MBO8453241.1"/>
    </source>
</evidence>
<proteinExistence type="predicted"/>
<dbReference type="Proteomes" id="UP000771749">
    <property type="component" value="Unassembled WGS sequence"/>
</dbReference>
<reference evidence="2" key="1">
    <citation type="submission" date="2020-10" db="EMBL/GenBank/DDBJ databases">
        <authorList>
            <person name="Gilroy R."/>
        </authorList>
    </citation>
    <scope>NUCLEOTIDE SEQUENCE</scope>
    <source>
        <strain evidence="2">F1-3629</strain>
    </source>
</reference>
<evidence type="ECO:0000313" key="3">
    <source>
        <dbReference type="Proteomes" id="UP000771749"/>
    </source>
</evidence>
<evidence type="ECO:0000259" key="1">
    <source>
        <dbReference type="Pfam" id="PF07693"/>
    </source>
</evidence>
<sequence>MKPRHLDLEIPIDAPFLNCRLDRKKDAEIFTNIVNNYRDGCTIALTGRWGSGKTLTFNQHDFNDEQCVTILEKLDSDKNTSRIKLTALTSRIDLLYGKVIS</sequence>
<dbReference type="EMBL" id="JADIMJ010000016">
    <property type="protein sequence ID" value="MBO8453241.1"/>
    <property type="molecule type" value="Genomic_DNA"/>
</dbReference>
<dbReference type="AlphaFoldDB" id="A0A940DLY6"/>
<dbReference type="InterPro" id="IPR011646">
    <property type="entry name" value="KAP_P-loop"/>
</dbReference>
<protein>
    <recommendedName>
        <fullName evidence="1">KAP NTPase domain-containing protein</fullName>
    </recommendedName>
</protein>
<accession>A0A940DLY6</accession>
<gene>
    <name evidence="2" type="ORF">IAC07_00780</name>
</gene>
<feature type="domain" description="KAP NTPase" evidence="1">
    <location>
        <begin position="29"/>
        <end position="55"/>
    </location>
</feature>
<reference evidence="2" key="2">
    <citation type="journal article" date="2021" name="PeerJ">
        <title>Extensive microbial diversity within the chicken gut microbiome revealed by metagenomics and culture.</title>
        <authorList>
            <person name="Gilroy R."/>
            <person name="Ravi A."/>
            <person name="Getino M."/>
            <person name="Pursley I."/>
            <person name="Horton D.L."/>
            <person name="Alikhan N.F."/>
            <person name="Baker D."/>
            <person name="Gharbi K."/>
            <person name="Hall N."/>
            <person name="Watson M."/>
            <person name="Adriaenssens E.M."/>
            <person name="Foster-Nyarko E."/>
            <person name="Jarju S."/>
            <person name="Secka A."/>
            <person name="Antonio M."/>
            <person name="Oren A."/>
            <person name="Chaudhuri R.R."/>
            <person name="La Ragione R."/>
            <person name="Hildebrand F."/>
            <person name="Pallen M.J."/>
        </authorList>
    </citation>
    <scope>NUCLEOTIDE SEQUENCE</scope>
    <source>
        <strain evidence="2">F1-3629</strain>
    </source>
</reference>
<organism evidence="2 3">
    <name type="scientific">Candidatus Cryptobacteroides gallistercoris</name>
    <dbReference type="NCBI Taxonomy" id="2840765"/>
    <lineage>
        <taxon>Bacteria</taxon>
        <taxon>Pseudomonadati</taxon>
        <taxon>Bacteroidota</taxon>
        <taxon>Bacteroidia</taxon>
        <taxon>Bacteroidales</taxon>
        <taxon>Candidatus Cryptobacteroides</taxon>
    </lineage>
</organism>
<dbReference type="Pfam" id="PF07693">
    <property type="entry name" value="KAP_NTPase"/>
    <property type="match status" value="1"/>
</dbReference>